<evidence type="ECO:0000313" key="9">
    <source>
        <dbReference type="Proteomes" id="UP001596270"/>
    </source>
</evidence>
<keyword evidence="9" id="KW-1185">Reference proteome</keyword>
<evidence type="ECO:0000256" key="5">
    <source>
        <dbReference type="HAMAP-Rule" id="MF_01080"/>
    </source>
</evidence>
<dbReference type="EC" id="5.4.99.25" evidence="5"/>
<dbReference type="PANTHER" id="PTHR13767:SF2">
    <property type="entry name" value="PSEUDOURIDYLATE SYNTHASE TRUB1"/>
    <property type="match status" value="1"/>
</dbReference>
<dbReference type="RefSeq" id="WP_371436250.1">
    <property type="nucleotide sequence ID" value="NZ_JBHSRS010000015.1"/>
</dbReference>
<dbReference type="Gene3D" id="3.30.2350.10">
    <property type="entry name" value="Pseudouridine synthase"/>
    <property type="match status" value="1"/>
</dbReference>
<feature type="domain" description="tRNA pseudouridylate synthase B C-terminal" evidence="7">
    <location>
        <begin position="191"/>
        <end position="243"/>
    </location>
</feature>
<evidence type="ECO:0000259" key="7">
    <source>
        <dbReference type="Pfam" id="PF16198"/>
    </source>
</evidence>
<comment type="similarity">
    <text evidence="2 5">Belongs to the pseudouridine synthase TruB family. Type 1 subfamily.</text>
</comment>
<dbReference type="InterPro" id="IPR002501">
    <property type="entry name" value="PsdUridine_synth_N"/>
</dbReference>
<dbReference type="InterPro" id="IPR020103">
    <property type="entry name" value="PsdUridine_synth_cat_dom_sf"/>
</dbReference>
<dbReference type="GO" id="GO:0160148">
    <property type="term" value="F:tRNA pseudouridine(55) synthase activity"/>
    <property type="evidence" value="ECO:0007669"/>
    <property type="project" value="UniProtKB-EC"/>
</dbReference>
<evidence type="ECO:0000256" key="4">
    <source>
        <dbReference type="ARBA" id="ARBA00023235"/>
    </source>
</evidence>
<dbReference type="Proteomes" id="UP001596270">
    <property type="component" value="Unassembled WGS sequence"/>
</dbReference>
<dbReference type="NCBIfam" id="TIGR00431">
    <property type="entry name" value="TruB"/>
    <property type="match status" value="1"/>
</dbReference>
<dbReference type="SUPFAM" id="SSF55120">
    <property type="entry name" value="Pseudouridine synthase"/>
    <property type="match status" value="1"/>
</dbReference>
<dbReference type="InterPro" id="IPR032819">
    <property type="entry name" value="TruB_C"/>
</dbReference>
<keyword evidence="4 5" id="KW-0413">Isomerase</keyword>
<proteinExistence type="inferred from homology"/>
<accession>A0ABW1TV99</accession>
<evidence type="ECO:0000256" key="3">
    <source>
        <dbReference type="ARBA" id="ARBA00022694"/>
    </source>
</evidence>
<dbReference type="HAMAP" id="MF_01080">
    <property type="entry name" value="TruB_bact"/>
    <property type="match status" value="1"/>
</dbReference>
<dbReference type="Pfam" id="PF16198">
    <property type="entry name" value="TruB_C_2"/>
    <property type="match status" value="1"/>
</dbReference>
<reference evidence="9" key="1">
    <citation type="journal article" date="2019" name="Int. J. Syst. Evol. Microbiol.">
        <title>The Global Catalogue of Microorganisms (GCM) 10K type strain sequencing project: providing services to taxonomists for standard genome sequencing and annotation.</title>
        <authorList>
            <consortium name="The Broad Institute Genomics Platform"/>
            <consortium name="The Broad Institute Genome Sequencing Center for Infectious Disease"/>
            <person name="Wu L."/>
            <person name="Ma J."/>
        </authorList>
    </citation>
    <scope>NUCLEOTIDE SEQUENCE [LARGE SCALE GENOMIC DNA]</scope>
    <source>
        <strain evidence="9">CCUG 39402</strain>
    </source>
</reference>
<evidence type="ECO:0000256" key="2">
    <source>
        <dbReference type="ARBA" id="ARBA00005642"/>
    </source>
</evidence>
<dbReference type="InterPro" id="IPR014780">
    <property type="entry name" value="tRNA_psdUridine_synth_TruB"/>
</dbReference>
<gene>
    <name evidence="5 8" type="primary">truB</name>
    <name evidence="8" type="ORF">ACFQND_06400</name>
</gene>
<evidence type="ECO:0000256" key="1">
    <source>
        <dbReference type="ARBA" id="ARBA00000385"/>
    </source>
</evidence>
<keyword evidence="3 5" id="KW-0819">tRNA processing</keyword>
<comment type="function">
    <text evidence="5">Responsible for synthesis of pseudouridine from uracil-55 in the psi GC loop of transfer RNAs.</text>
</comment>
<protein>
    <recommendedName>
        <fullName evidence="5">tRNA pseudouridine synthase B</fullName>
        <ecNumber evidence="5">5.4.99.25</ecNumber>
    </recommendedName>
    <alternativeName>
        <fullName evidence="5">tRNA pseudouridine(55) synthase</fullName>
        <shortName evidence="5">Psi55 synthase</shortName>
    </alternativeName>
    <alternativeName>
        <fullName evidence="5">tRNA pseudouridylate synthase</fullName>
    </alternativeName>
    <alternativeName>
        <fullName evidence="5">tRNA-uridine isomerase</fullName>
    </alternativeName>
</protein>
<comment type="caution">
    <text evidence="8">The sequence shown here is derived from an EMBL/GenBank/DDBJ whole genome shotgun (WGS) entry which is preliminary data.</text>
</comment>
<sequence>MSTSPSHRQKIQRRPVHGVLLLDKPLGLSSNQALQKAKWLLRADKAGHTGTLDPLATGVLPLCFGAATKFSQIQLDADKTYEAVLLLGQKTSTGDAEGDVIETRPIPAITPELLDEMTRRFTGPLAQIPPMYSALKKDGKALYEYARKGEEVEREARHITIFKLDMAPAQDPRAQAAIKIVVNCSKGTYIRTLGEDIGEAIGCGAHLGSLRRLETGGFVAGQCVSLAALEAMTEPEREACLLPPQSLVAAYPSVTLDADNAGRLLSGLRRRGEPGQWGADAPLVQVYGPSSSSGQAGAAQAFLGSAHITADELIPQRLLSPIEIQDILKTTQRRLESFALEPPDRMVASLHS</sequence>
<feature type="active site" description="Nucleophile" evidence="5">
    <location>
        <position position="53"/>
    </location>
</feature>
<dbReference type="Pfam" id="PF01509">
    <property type="entry name" value="TruB_N"/>
    <property type="match status" value="1"/>
</dbReference>
<feature type="domain" description="Pseudouridine synthase II N-terminal" evidence="6">
    <location>
        <begin position="38"/>
        <end position="190"/>
    </location>
</feature>
<dbReference type="CDD" id="cd02573">
    <property type="entry name" value="PseudoU_synth_EcTruB"/>
    <property type="match status" value="1"/>
</dbReference>
<organism evidence="8 9">
    <name type="scientific">Polaromonas aquatica</name>
    <dbReference type="NCBI Taxonomy" id="332657"/>
    <lineage>
        <taxon>Bacteria</taxon>
        <taxon>Pseudomonadati</taxon>
        <taxon>Pseudomonadota</taxon>
        <taxon>Betaproteobacteria</taxon>
        <taxon>Burkholderiales</taxon>
        <taxon>Comamonadaceae</taxon>
        <taxon>Polaromonas</taxon>
    </lineage>
</organism>
<dbReference type="PANTHER" id="PTHR13767">
    <property type="entry name" value="TRNA-PSEUDOURIDINE SYNTHASE"/>
    <property type="match status" value="1"/>
</dbReference>
<name>A0ABW1TV99_9BURK</name>
<evidence type="ECO:0000259" key="6">
    <source>
        <dbReference type="Pfam" id="PF01509"/>
    </source>
</evidence>
<comment type="catalytic activity">
    <reaction evidence="1 5">
        <text>uridine(55) in tRNA = pseudouridine(55) in tRNA</text>
        <dbReference type="Rhea" id="RHEA:42532"/>
        <dbReference type="Rhea" id="RHEA-COMP:10101"/>
        <dbReference type="Rhea" id="RHEA-COMP:10102"/>
        <dbReference type="ChEBI" id="CHEBI:65314"/>
        <dbReference type="ChEBI" id="CHEBI:65315"/>
        <dbReference type="EC" id="5.4.99.25"/>
    </reaction>
</comment>
<evidence type="ECO:0000313" key="8">
    <source>
        <dbReference type="EMBL" id="MFC6280858.1"/>
    </source>
</evidence>
<dbReference type="EMBL" id="JBHSRS010000015">
    <property type="protein sequence ID" value="MFC6280858.1"/>
    <property type="molecule type" value="Genomic_DNA"/>
</dbReference>